<evidence type="ECO:0000256" key="16">
    <source>
        <dbReference type="PIRSR" id="PIRSR634016-4"/>
    </source>
</evidence>
<dbReference type="GO" id="GO:0043171">
    <property type="term" value="P:peptide catabolic process"/>
    <property type="evidence" value="ECO:0007669"/>
    <property type="project" value="TreeGrafter"/>
</dbReference>
<dbReference type="PANTHER" id="PTHR11533:SF299">
    <property type="entry name" value="AMINOPEPTIDASE"/>
    <property type="match status" value="1"/>
</dbReference>
<feature type="domain" description="ERAP1-like C-terminal" evidence="19">
    <location>
        <begin position="587"/>
        <end position="904"/>
    </location>
</feature>
<feature type="binding site" evidence="15">
    <location>
        <position position="350"/>
    </location>
    <ligand>
        <name>Zn(2+)</name>
        <dbReference type="ChEBI" id="CHEBI:29105"/>
        <note>catalytic</note>
    </ligand>
</feature>
<keyword evidence="12" id="KW-0472">Membrane</keyword>
<dbReference type="GO" id="GO:0005737">
    <property type="term" value="C:cytoplasm"/>
    <property type="evidence" value="ECO:0007669"/>
    <property type="project" value="TreeGrafter"/>
</dbReference>
<evidence type="ECO:0000256" key="10">
    <source>
        <dbReference type="ARBA" id="ARBA00022989"/>
    </source>
</evidence>
<sequence length="954" mass="111131">MHLFVLCLGKDREDSFVLLKTIPEDPLIRLPTDVIPIHYELHLKIYLPYKNGIDYVDRNFTFDGNLRLHLLCRQTTNVLLLHSKSLEIDYDKATIWMGGGTIRLEGPRIIGWKELAGRNDLLEMRLDRALLPGRNYILELGYKAKIGKNSQEGGLYQSHYLNGANGENRYIAATQMQPLDARKMLPCFDEPSFKAEFSISVQHPDGTVALSNAPIEHTRNVERGWTLSLFEKTPKMATYLLALVISDFQYREASYNKIKIRVWSQTSKLDYTSHALEVSVRSLKYFEDYFGIKYPLKKLDIFGVPALRVAAMENWGLIICRQQNLFYIEGVQARRDKQFVTDVLAHEIAHMARFKYLKNNFKIQWFGDLVTMEWWDDLWLNEGFATIMGMKAADYAENSTSRTSQLFYEHTVKAFRFDQVAHQAHALSYKISSVREVARRFDRITYLKAAAVLRMVEHTVGENILGKVFDLFFEIINLKMPVLMILLDAVETNGKSRVFSIVNFSLSEFMDSWTYQTGFPLIQLIALNSTAVIASQVQFFYLQEPSSNPSSWKVPLFINGNTTNNGSEDVLILERDSVILPRYQIVDPKAHGYYRIQYDPETYENIICTLLTNITFIDLASRARLLEDAFTIARTGLISFELAFRMSEYLVEEKEYLPLLVFNNHLQHLLLLLRNHNKSYLIRSFILEMLETQFHRLFSPHFINNADISEEFAMVQLCQWNYPPCIGHSLREFSRVRSACRDRKMSDQKCNKIPPELRGPVYSTAIRHGNIDDFDFLWSKYLIEEYDSERGRILSGLVGTTDIKLVELSLNRFIENIRNTTLIGFNPEDFYAFLLKFVRSPILNDVVDSMKRNFRMFANKIPNTLLMKVILTFITKWMNSESDLAELKEFEIEHKKELSELRLLDYLHEQITEIRANEDFVDKYAQTIISYLEKRKDERNLEKQKINKCQPLIN</sequence>
<evidence type="ECO:0000256" key="9">
    <source>
        <dbReference type="ARBA" id="ARBA00022968"/>
    </source>
</evidence>
<dbReference type="AlphaFoldDB" id="A0A6V7V593"/>
<dbReference type="PRINTS" id="PR00756">
    <property type="entry name" value="ALADIPTASE"/>
</dbReference>
<proteinExistence type="inferred from homology"/>
<dbReference type="Gene3D" id="1.10.390.10">
    <property type="entry name" value="Neutral Protease Domain 2"/>
    <property type="match status" value="1"/>
</dbReference>
<keyword evidence="5" id="KW-0812">Transmembrane</keyword>
<dbReference type="InterPro" id="IPR034016">
    <property type="entry name" value="M1_APN-typ"/>
</dbReference>
<evidence type="ECO:0000259" key="18">
    <source>
        <dbReference type="Pfam" id="PF01433"/>
    </source>
</evidence>
<evidence type="ECO:0000256" key="12">
    <source>
        <dbReference type="ARBA" id="ARBA00023136"/>
    </source>
</evidence>
<organism evidence="21 22">
    <name type="scientific">Meloidogyne enterolobii</name>
    <name type="common">Root-knot nematode worm</name>
    <name type="synonym">Meloidogyne mayaguensis</name>
    <dbReference type="NCBI Taxonomy" id="390850"/>
    <lineage>
        <taxon>Eukaryota</taxon>
        <taxon>Metazoa</taxon>
        <taxon>Ecdysozoa</taxon>
        <taxon>Nematoda</taxon>
        <taxon>Chromadorea</taxon>
        <taxon>Rhabditida</taxon>
        <taxon>Tylenchina</taxon>
        <taxon>Tylenchomorpha</taxon>
        <taxon>Tylenchoidea</taxon>
        <taxon>Meloidogynidae</taxon>
        <taxon>Meloidogyninae</taxon>
        <taxon>Meloidogyne</taxon>
    </lineage>
</organism>
<keyword evidence="13" id="KW-0325">Glycoprotein</keyword>
<dbReference type="SUPFAM" id="SSF55486">
    <property type="entry name" value="Metalloproteases ('zincins'), catalytic domain"/>
    <property type="match status" value="1"/>
</dbReference>
<dbReference type="Pfam" id="PF01433">
    <property type="entry name" value="Peptidase_M1"/>
    <property type="match status" value="1"/>
</dbReference>
<dbReference type="GO" id="GO:0070006">
    <property type="term" value="F:metalloaminopeptidase activity"/>
    <property type="evidence" value="ECO:0007669"/>
    <property type="project" value="TreeGrafter"/>
</dbReference>
<keyword evidence="11 17" id="KW-0482">Metalloprotease</keyword>
<keyword evidence="6 15" id="KW-0479">Metal-binding</keyword>
<dbReference type="InterPro" id="IPR014782">
    <property type="entry name" value="Peptidase_M1_dom"/>
</dbReference>
<evidence type="ECO:0000256" key="15">
    <source>
        <dbReference type="PIRSR" id="PIRSR634016-3"/>
    </source>
</evidence>
<evidence type="ECO:0000259" key="19">
    <source>
        <dbReference type="Pfam" id="PF11838"/>
    </source>
</evidence>
<dbReference type="Proteomes" id="UP000580250">
    <property type="component" value="Unassembled WGS sequence"/>
</dbReference>
<evidence type="ECO:0000256" key="17">
    <source>
        <dbReference type="RuleBase" id="RU364040"/>
    </source>
</evidence>
<evidence type="ECO:0000259" key="20">
    <source>
        <dbReference type="Pfam" id="PF17900"/>
    </source>
</evidence>
<dbReference type="GO" id="GO:0042277">
    <property type="term" value="F:peptide binding"/>
    <property type="evidence" value="ECO:0007669"/>
    <property type="project" value="TreeGrafter"/>
</dbReference>
<dbReference type="SUPFAM" id="SSF63737">
    <property type="entry name" value="Leukotriene A4 hydrolase N-terminal domain"/>
    <property type="match status" value="1"/>
</dbReference>
<comment type="cofactor">
    <cofactor evidence="15 17">
        <name>Zn(2+)</name>
        <dbReference type="ChEBI" id="CHEBI:29105"/>
    </cofactor>
    <text evidence="15 17">Binds 1 zinc ion per subunit.</text>
</comment>
<accession>A0A6V7V593</accession>
<dbReference type="InterPro" id="IPR024571">
    <property type="entry name" value="ERAP1-like_C_dom"/>
</dbReference>
<dbReference type="FunFam" id="1.10.390.10:FF:000013">
    <property type="entry name" value="Aminopeptidase N"/>
    <property type="match status" value="1"/>
</dbReference>
<evidence type="ECO:0000256" key="5">
    <source>
        <dbReference type="ARBA" id="ARBA00022692"/>
    </source>
</evidence>
<dbReference type="EC" id="3.4.11.-" evidence="17"/>
<gene>
    <name evidence="21" type="ORF">MENT_LOCUS21527</name>
</gene>
<comment type="caution">
    <text evidence="21">The sequence shown here is derived from an EMBL/GenBank/DDBJ whole genome shotgun (WGS) entry which is preliminary data.</text>
</comment>
<evidence type="ECO:0000256" key="3">
    <source>
        <dbReference type="ARBA" id="ARBA00022438"/>
    </source>
</evidence>
<feature type="domain" description="Aminopeptidase N-like N-terminal" evidence="20">
    <location>
        <begin position="36"/>
        <end position="240"/>
    </location>
</feature>
<evidence type="ECO:0000313" key="21">
    <source>
        <dbReference type="EMBL" id="CAD2170148.1"/>
    </source>
</evidence>
<dbReference type="Gene3D" id="2.60.40.1910">
    <property type="match status" value="1"/>
</dbReference>
<dbReference type="GO" id="GO:0008270">
    <property type="term" value="F:zinc ion binding"/>
    <property type="evidence" value="ECO:0007669"/>
    <property type="project" value="UniProtKB-UniRule"/>
</dbReference>
<evidence type="ECO:0000256" key="14">
    <source>
        <dbReference type="PIRSR" id="PIRSR634016-1"/>
    </source>
</evidence>
<dbReference type="InterPro" id="IPR045357">
    <property type="entry name" value="Aminopeptidase_N-like_N"/>
</dbReference>
<evidence type="ECO:0000256" key="2">
    <source>
        <dbReference type="ARBA" id="ARBA00010136"/>
    </source>
</evidence>
<feature type="site" description="Transition state stabilizer" evidence="16">
    <location>
        <position position="446"/>
    </location>
</feature>
<evidence type="ECO:0000256" key="11">
    <source>
        <dbReference type="ARBA" id="ARBA00023049"/>
    </source>
</evidence>
<evidence type="ECO:0000256" key="6">
    <source>
        <dbReference type="ARBA" id="ARBA00022723"/>
    </source>
</evidence>
<evidence type="ECO:0000256" key="7">
    <source>
        <dbReference type="ARBA" id="ARBA00022801"/>
    </source>
</evidence>
<dbReference type="Gene3D" id="1.25.50.20">
    <property type="match status" value="1"/>
</dbReference>
<evidence type="ECO:0000256" key="4">
    <source>
        <dbReference type="ARBA" id="ARBA00022670"/>
    </source>
</evidence>
<evidence type="ECO:0000256" key="8">
    <source>
        <dbReference type="ARBA" id="ARBA00022833"/>
    </source>
</evidence>
<dbReference type="GO" id="GO:0006508">
    <property type="term" value="P:proteolysis"/>
    <property type="evidence" value="ECO:0007669"/>
    <property type="project" value="UniProtKB-KW"/>
</dbReference>
<dbReference type="Pfam" id="PF11838">
    <property type="entry name" value="ERAP1_C"/>
    <property type="match status" value="1"/>
</dbReference>
<dbReference type="OrthoDB" id="6337587at2759"/>
<keyword evidence="8 15" id="KW-0862">Zinc</keyword>
<dbReference type="GO" id="GO:0005615">
    <property type="term" value="C:extracellular space"/>
    <property type="evidence" value="ECO:0007669"/>
    <property type="project" value="TreeGrafter"/>
</dbReference>
<dbReference type="CDD" id="cd09601">
    <property type="entry name" value="M1_APN-Q_like"/>
    <property type="match status" value="1"/>
</dbReference>
<evidence type="ECO:0000256" key="13">
    <source>
        <dbReference type="ARBA" id="ARBA00023180"/>
    </source>
</evidence>
<dbReference type="InterPro" id="IPR001930">
    <property type="entry name" value="Peptidase_M1"/>
</dbReference>
<protein>
    <recommendedName>
        <fullName evidence="17">Aminopeptidase</fullName>
        <ecNumber evidence="17">3.4.11.-</ecNumber>
    </recommendedName>
</protein>
<keyword evidence="7 17" id="KW-0378">Hydrolase</keyword>
<dbReference type="GO" id="GO:0016020">
    <property type="term" value="C:membrane"/>
    <property type="evidence" value="ECO:0007669"/>
    <property type="project" value="UniProtKB-SubCell"/>
</dbReference>
<keyword evidence="3 17" id="KW-0031">Aminopeptidase</keyword>
<keyword evidence="4 17" id="KW-0645">Protease</keyword>
<reference evidence="21 22" key="1">
    <citation type="submission" date="2020-08" db="EMBL/GenBank/DDBJ databases">
        <authorList>
            <person name="Koutsovoulos G."/>
            <person name="Danchin GJ E."/>
        </authorList>
    </citation>
    <scope>NUCLEOTIDE SEQUENCE [LARGE SCALE GENOMIC DNA]</scope>
</reference>
<dbReference type="Gene3D" id="2.60.40.1730">
    <property type="entry name" value="tricorn interacting facor f3 domain"/>
    <property type="match status" value="1"/>
</dbReference>
<dbReference type="InterPro" id="IPR050344">
    <property type="entry name" value="Peptidase_M1_aminopeptidases"/>
</dbReference>
<dbReference type="EMBL" id="CAJEWN010000163">
    <property type="protein sequence ID" value="CAD2170148.1"/>
    <property type="molecule type" value="Genomic_DNA"/>
</dbReference>
<keyword evidence="9" id="KW-0735">Signal-anchor</keyword>
<dbReference type="InterPro" id="IPR042097">
    <property type="entry name" value="Aminopeptidase_N-like_N_sf"/>
</dbReference>
<comment type="similarity">
    <text evidence="2 17">Belongs to the peptidase M1 family.</text>
</comment>
<name>A0A6V7V593_MELEN</name>
<feature type="active site" description="Proton acceptor" evidence="14">
    <location>
        <position position="347"/>
    </location>
</feature>
<feature type="domain" description="Peptidase M1 membrane alanine aminopeptidase" evidence="18">
    <location>
        <begin position="275"/>
        <end position="513"/>
    </location>
</feature>
<dbReference type="Pfam" id="PF17900">
    <property type="entry name" value="Peptidase_M1_N"/>
    <property type="match status" value="1"/>
</dbReference>
<keyword evidence="10" id="KW-1133">Transmembrane helix</keyword>
<evidence type="ECO:0000313" key="22">
    <source>
        <dbReference type="Proteomes" id="UP000580250"/>
    </source>
</evidence>
<evidence type="ECO:0000256" key="1">
    <source>
        <dbReference type="ARBA" id="ARBA00004606"/>
    </source>
</evidence>
<feature type="binding site" evidence="15">
    <location>
        <position position="382"/>
    </location>
    <ligand>
        <name>Zn(2+)</name>
        <dbReference type="ChEBI" id="CHEBI:29105"/>
        <note>catalytic</note>
    </ligand>
</feature>
<dbReference type="PANTHER" id="PTHR11533">
    <property type="entry name" value="PROTEASE M1 ZINC METALLOPROTEASE"/>
    <property type="match status" value="1"/>
</dbReference>
<dbReference type="InterPro" id="IPR027268">
    <property type="entry name" value="Peptidase_M4/M1_CTD_sf"/>
</dbReference>
<comment type="subcellular location">
    <subcellularLocation>
        <location evidence="1">Membrane</location>
        <topology evidence="1">Single-pass type II membrane protein</topology>
    </subcellularLocation>
</comment>
<dbReference type="FunFam" id="2.60.40.1730:FF:000012">
    <property type="entry name" value="Aminopeptidase N"/>
    <property type="match status" value="1"/>
</dbReference>
<feature type="binding site" evidence="15">
    <location>
        <position position="346"/>
    </location>
    <ligand>
        <name>Zn(2+)</name>
        <dbReference type="ChEBI" id="CHEBI:29105"/>
        <note>catalytic</note>
    </ligand>
</feature>